<feature type="transmembrane region" description="Helical" evidence="5">
    <location>
        <begin position="12"/>
        <end position="36"/>
    </location>
</feature>
<keyword evidence="4 5" id="KW-0472">Membrane</keyword>
<evidence type="ECO:0000313" key="8">
    <source>
        <dbReference type="Proteomes" id="UP001495147"/>
    </source>
</evidence>
<gene>
    <name evidence="7" type="ORF">ABDJ85_11885</name>
</gene>
<dbReference type="EMBL" id="JBDPZD010000003">
    <property type="protein sequence ID" value="MEO3692173.1"/>
    <property type="molecule type" value="Genomic_DNA"/>
</dbReference>
<feature type="transmembrane region" description="Helical" evidence="5">
    <location>
        <begin position="206"/>
        <end position="224"/>
    </location>
</feature>
<dbReference type="PANTHER" id="PTHR43021:SF2">
    <property type="entry name" value="CATION_H+ EXCHANGER DOMAIN-CONTAINING PROTEIN"/>
    <property type="match status" value="1"/>
</dbReference>
<evidence type="ECO:0000259" key="6">
    <source>
        <dbReference type="Pfam" id="PF00999"/>
    </source>
</evidence>
<accession>A0ABV0G353</accession>
<feature type="transmembrane region" description="Helical" evidence="5">
    <location>
        <begin position="134"/>
        <end position="153"/>
    </location>
</feature>
<dbReference type="PANTHER" id="PTHR43021">
    <property type="entry name" value="NA(+)/H(+) ANTIPORTER-RELATED"/>
    <property type="match status" value="1"/>
</dbReference>
<name>A0ABV0G353_9BURK</name>
<dbReference type="InterPro" id="IPR006153">
    <property type="entry name" value="Cation/H_exchanger_TM"/>
</dbReference>
<feature type="transmembrane region" description="Helical" evidence="5">
    <location>
        <begin position="72"/>
        <end position="90"/>
    </location>
</feature>
<feature type="transmembrane region" description="Helical" evidence="5">
    <location>
        <begin position="287"/>
        <end position="320"/>
    </location>
</feature>
<organism evidence="7 8">
    <name type="scientific">Roseateles paludis</name>
    <dbReference type="NCBI Taxonomy" id="3145238"/>
    <lineage>
        <taxon>Bacteria</taxon>
        <taxon>Pseudomonadati</taxon>
        <taxon>Pseudomonadota</taxon>
        <taxon>Betaproteobacteria</taxon>
        <taxon>Burkholderiales</taxon>
        <taxon>Sphaerotilaceae</taxon>
        <taxon>Roseateles</taxon>
    </lineage>
</organism>
<protein>
    <submittedName>
        <fullName evidence="7">Cation:proton antiporter</fullName>
    </submittedName>
</protein>
<evidence type="ECO:0000256" key="1">
    <source>
        <dbReference type="ARBA" id="ARBA00004141"/>
    </source>
</evidence>
<keyword evidence="3 5" id="KW-1133">Transmembrane helix</keyword>
<feature type="transmembrane region" description="Helical" evidence="5">
    <location>
        <begin position="102"/>
        <end position="122"/>
    </location>
</feature>
<comment type="subcellular location">
    <subcellularLocation>
        <location evidence="1">Membrane</location>
        <topology evidence="1">Multi-pass membrane protein</topology>
    </subcellularLocation>
</comment>
<dbReference type="Proteomes" id="UP001495147">
    <property type="component" value="Unassembled WGS sequence"/>
</dbReference>
<comment type="caution">
    <text evidence="7">The sequence shown here is derived from an EMBL/GenBank/DDBJ whole genome shotgun (WGS) entry which is preliminary data.</text>
</comment>
<dbReference type="RefSeq" id="WP_347704999.1">
    <property type="nucleotide sequence ID" value="NZ_JBDPZD010000003.1"/>
</dbReference>
<evidence type="ECO:0000256" key="3">
    <source>
        <dbReference type="ARBA" id="ARBA00022989"/>
    </source>
</evidence>
<keyword evidence="8" id="KW-1185">Reference proteome</keyword>
<dbReference type="Gene3D" id="1.20.1530.20">
    <property type="match status" value="1"/>
</dbReference>
<dbReference type="InterPro" id="IPR038770">
    <property type="entry name" value="Na+/solute_symporter_sf"/>
</dbReference>
<sequence length="412" mass="42457">MTSPLERLSQLYLLQLLDLNAPLGFALLLVAGALMGEVVARHTRLPRVTGYTVAGGLAALLGHGASVPVSGWLGGVLEWALSLLLFEIGAKLRLRWFAANPPLLLTGMLESLLSALAVYAVLTHWAGYTAAEAAAVAVICLPASAAVAGRVAMEVGADGQVTQRMTALTALSTMTAVCAMVLLKGLLDPEHTPSMGQALQSLAAQVAWSLALAAGLAAAVGVVIRRLDPRNESAVLAVLGLVLCSATLARQVGASSLLVPLLAGVLLRNTSQRAWSWPQHFGTAGSALVLVLFVLCGSAWSLTSFQAAGLTALVLVAVRLLTKLACTGLLGPWSGLGLRRSLALALTLTPLSASALLLLSDFSASFPKLATGVMPVVLCAVAMLEIAGPVLVQWALTRAGEGRHSRPARSAS</sequence>
<reference evidence="7 8" key="1">
    <citation type="submission" date="2024-05" db="EMBL/GenBank/DDBJ databases">
        <title>Roseateles sp. DJS-2-20 16S ribosomal RNA gene Genome sequencing and assembly.</title>
        <authorList>
            <person name="Woo H."/>
        </authorList>
    </citation>
    <scope>NUCLEOTIDE SEQUENCE [LARGE SCALE GENOMIC DNA]</scope>
    <source>
        <strain evidence="7 8">DJS-2-20</strain>
    </source>
</reference>
<feature type="transmembrane region" description="Helical" evidence="5">
    <location>
        <begin position="165"/>
        <end position="186"/>
    </location>
</feature>
<feature type="transmembrane region" description="Helical" evidence="5">
    <location>
        <begin position="341"/>
        <end position="360"/>
    </location>
</feature>
<feature type="domain" description="Cation/H+ exchanger transmembrane" evidence="6">
    <location>
        <begin position="32"/>
        <end position="391"/>
    </location>
</feature>
<evidence type="ECO:0000256" key="5">
    <source>
        <dbReference type="SAM" id="Phobius"/>
    </source>
</evidence>
<evidence type="ECO:0000313" key="7">
    <source>
        <dbReference type="EMBL" id="MEO3692173.1"/>
    </source>
</evidence>
<evidence type="ECO:0000256" key="4">
    <source>
        <dbReference type="ARBA" id="ARBA00023136"/>
    </source>
</evidence>
<dbReference type="Pfam" id="PF00999">
    <property type="entry name" value="Na_H_Exchanger"/>
    <property type="match status" value="1"/>
</dbReference>
<keyword evidence="2 5" id="KW-0812">Transmembrane</keyword>
<evidence type="ECO:0000256" key="2">
    <source>
        <dbReference type="ARBA" id="ARBA00022692"/>
    </source>
</evidence>
<proteinExistence type="predicted"/>
<feature type="transmembrane region" description="Helical" evidence="5">
    <location>
        <begin position="372"/>
        <end position="396"/>
    </location>
</feature>